<dbReference type="Pfam" id="PF00067">
    <property type="entry name" value="p450"/>
    <property type="match status" value="1"/>
</dbReference>
<comment type="caution">
    <text evidence="17">The sequence shown here is derived from an EMBL/GenBank/DDBJ whole genome shotgun (WGS) entry which is preliminary data.</text>
</comment>
<evidence type="ECO:0000256" key="9">
    <source>
        <dbReference type="ARBA" id="ARBA00023004"/>
    </source>
</evidence>
<sequence length="474" mass="55279">MQVLFYIKLSAVINENESFVVPHFLPYFGHLFQYMRDPLKFLLSCRQRYGSTFTLKVMGQRTTFVMDPRNWNAIIKNSNLSFPGTELATRAFGITPDALGHDEIDVQMRKDYPKGLQNDSLKELIAHFVQNIREEMIKDKQELKNTIKTCGLLDLCHLMIFVPSIRTIYGEIDVHSYEKSFEKFNSNIQLLFINVPSFIKSTFFQKTLNARDYLIQQLSNIEHVQNQSRMTKMRTDLMKMYPQYFSSSDIGGNHLAFLWASVGNTIPAAFWTLFHILRDCRALEQLQEEVRENLPVLKLDENIEFDENSWTVEKLAKCVLLESAVNETLRMYGAPMMLRTCSSNTQIQTYDGKTLSIRKNDRISLFPAASHYDERLFHEPFIYKFDRFLNNTIINNLELDRQKVPIAYMPFGTGKTMCPGKYFAKNEIKICLALIFQQIEYKFIDETTPKTRADRVGFGVAPPSKDVQIQYWYQ</sequence>
<evidence type="ECO:0000313" key="19">
    <source>
        <dbReference type="Proteomes" id="UP000663829"/>
    </source>
</evidence>
<dbReference type="Proteomes" id="UP000681722">
    <property type="component" value="Unassembled WGS sequence"/>
</dbReference>
<dbReference type="GO" id="GO:0042632">
    <property type="term" value="P:cholesterol homeostasis"/>
    <property type="evidence" value="ECO:0007669"/>
    <property type="project" value="TreeGrafter"/>
</dbReference>
<keyword evidence="10" id="KW-0443">Lipid metabolism</keyword>
<dbReference type="GO" id="GO:0020037">
    <property type="term" value="F:heme binding"/>
    <property type="evidence" value="ECO:0007669"/>
    <property type="project" value="InterPro"/>
</dbReference>
<feature type="binding site" evidence="15">
    <location>
        <position position="90"/>
    </location>
    <ligand>
        <name>substrate</name>
    </ligand>
</feature>
<dbReference type="InterPro" id="IPR001128">
    <property type="entry name" value="Cyt_P450"/>
</dbReference>
<dbReference type="GO" id="GO:0006699">
    <property type="term" value="P:bile acid biosynthetic process"/>
    <property type="evidence" value="ECO:0007669"/>
    <property type="project" value="TreeGrafter"/>
</dbReference>
<dbReference type="GO" id="GO:0005506">
    <property type="term" value="F:iron ion binding"/>
    <property type="evidence" value="ECO:0007669"/>
    <property type="project" value="InterPro"/>
</dbReference>
<keyword evidence="8 16" id="KW-0560">Oxidoreductase</keyword>
<protein>
    <recommendedName>
        <fullName evidence="20">Cytochrome P450</fullName>
    </recommendedName>
</protein>
<evidence type="ECO:0000256" key="4">
    <source>
        <dbReference type="ARBA" id="ARBA00010617"/>
    </source>
</evidence>
<keyword evidence="12" id="KW-0753">Steroid metabolism</keyword>
<comment type="cofactor">
    <cofactor evidence="1 13 14">
        <name>heme</name>
        <dbReference type="ChEBI" id="CHEBI:30413"/>
    </cofactor>
</comment>
<dbReference type="PANTHER" id="PTHR24304:SF4">
    <property type="entry name" value="CYTOCHROME P450"/>
    <property type="match status" value="1"/>
</dbReference>
<keyword evidence="16" id="KW-0503">Monooxygenase</keyword>
<gene>
    <name evidence="17" type="ORF">GPM918_LOCUS23315</name>
    <name evidence="18" type="ORF">SRO942_LOCUS23316</name>
</gene>
<feature type="binding site" description="axial binding residue" evidence="14">
    <location>
        <position position="418"/>
    </location>
    <ligand>
        <name>heme</name>
        <dbReference type="ChEBI" id="CHEBI:30413"/>
    </ligand>
    <ligandPart>
        <name>Fe</name>
        <dbReference type="ChEBI" id="CHEBI:18248"/>
    </ligandPart>
</feature>
<dbReference type="InterPro" id="IPR017972">
    <property type="entry name" value="Cyt_P450_CS"/>
</dbReference>
<comment type="subcellular location">
    <subcellularLocation>
        <location evidence="2 13">Endoplasmic reticulum membrane</location>
    </subcellularLocation>
</comment>
<keyword evidence="19" id="KW-1185">Reference proteome</keyword>
<dbReference type="OrthoDB" id="6692864at2759"/>
<evidence type="ECO:0000256" key="13">
    <source>
        <dbReference type="PIRNR" id="PIRNR000047"/>
    </source>
</evidence>
<dbReference type="SUPFAM" id="SSF48264">
    <property type="entry name" value="Cytochrome P450"/>
    <property type="match status" value="1"/>
</dbReference>
<comment type="similarity">
    <text evidence="4 13 16">Belongs to the cytochrome P450 family.</text>
</comment>
<keyword evidence="6 13" id="KW-0479">Metal-binding</keyword>
<reference evidence="17" key="1">
    <citation type="submission" date="2021-02" db="EMBL/GenBank/DDBJ databases">
        <authorList>
            <person name="Nowell W R."/>
        </authorList>
    </citation>
    <scope>NUCLEOTIDE SEQUENCE</scope>
</reference>
<keyword evidence="11 13" id="KW-0472">Membrane</keyword>
<name>A0A814VX92_9BILA</name>
<evidence type="ECO:0000256" key="15">
    <source>
        <dbReference type="PIRSR" id="PIRSR000047-2"/>
    </source>
</evidence>
<dbReference type="InterPro" id="IPR050529">
    <property type="entry name" value="CYP450_sterol_14alpha_dmase"/>
</dbReference>
<feature type="binding site" evidence="15">
    <location>
        <position position="264"/>
    </location>
    <ligand>
        <name>substrate</name>
    </ligand>
</feature>
<evidence type="ECO:0000256" key="1">
    <source>
        <dbReference type="ARBA" id="ARBA00001971"/>
    </source>
</evidence>
<evidence type="ECO:0000256" key="10">
    <source>
        <dbReference type="ARBA" id="ARBA00023098"/>
    </source>
</evidence>
<comment type="pathway">
    <text evidence="3">Lipid metabolism; bile acid biosynthesis.</text>
</comment>
<dbReference type="EMBL" id="CAJNOQ010008285">
    <property type="protein sequence ID" value="CAF1193188.1"/>
    <property type="molecule type" value="Genomic_DNA"/>
</dbReference>
<dbReference type="EMBL" id="CAJOBC010008288">
    <property type="protein sequence ID" value="CAF3957480.1"/>
    <property type="molecule type" value="Genomic_DNA"/>
</dbReference>
<accession>A0A814VX92</accession>
<evidence type="ECO:0000256" key="16">
    <source>
        <dbReference type="RuleBase" id="RU000461"/>
    </source>
</evidence>
<evidence type="ECO:0008006" key="20">
    <source>
        <dbReference type="Google" id="ProtNLM"/>
    </source>
</evidence>
<dbReference type="InterPro" id="IPR036396">
    <property type="entry name" value="Cyt_P450_sf"/>
</dbReference>
<evidence type="ECO:0000256" key="12">
    <source>
        <dbReference type="ARBA" id="ARBA00023221"/>
    </source>
</evidence>
<dbReference type="AlphaFoldDB" id="A0A814VX92"/>
<keyword evidence="7 13" id="KW-0256">Endoplasmic reticulum</keyword>
<dbReference type="InterPro" id="IPR024204">
    <property type="entry name" value="Cyt_P450_CYP7A1-type"/>
</dbReference>
<evidence type="ECO:0000313" key="18">
    <source>
        <dbReference type="EMBL" id="CAF3957480.1"/>
    </source>
</evidence>
<evidence type="ECO:0000256" key="8">
    <source>
        <dbReference type="ARBA" id="ARBA00023002"/>
    </source>
</evidence>
<proteinExistence type="inferred from homology"/>
<evidence type="ECO:0000313" key="17">
    <source>
        <dbReference type="EMBL" id="CAF1193188.1"/>
    </source>
</evidence>
<keyword evidence="9 13" id="KW-0408">Iron</keyword>
<organism evidence="17 19">
    <name type="scientific">Didymodactylos carnosus</name>
    <dbReference type="NCBI Taxonomy" id="1234261"/>
    <lineage>
        <taxon>Eukaryota</taxon>
        <taxon>Metazoa</taxon>
        <taxon>Spiralia</taxon>
        <taxon>Gnathifera</taxon>
        <taxon>Rotifera</taxon>
        <taxon>Eurotatoria</taxon>
        <taxon>Bdelloidea</taxon>
        <taxon>Philodinida</taxon>
        <taxon>Philodinidae</taxon>
        <taxon>Didymodactylos</taxon>
    </lineage>
</organism>
<dbReference type="PRINTS" id="PR00465">
    <property type="entry name" value="EP450IV"/>
</dbReference>
<dbReference type="Gene3D" id="1.10.630.10">
    <property type="entry name" value="Cytochrome P450"/>
    <property type="match status" value="1"/>
</dbReference>
<keyword evidence="5 13" id="KW-0349">Heme</keyword>
<dbReference type="PROSITE" id="PS00086">
    <property type="entry name" value="CYTOCHROME_P450"/>
    <property type="match status" value="1"/>
</dbReference>
<feature type="binding site" evidence="15">
    <location>
        <position position="362"/>
    </location>
    <ligand>
        <name>substrate</name>
    </ligand>
</feature>
<dbReference type="PIRSF" id="PIRSF000047">
    <property type="entry name" value="Cytochrome_CYPVIIA1"/>
    <property type="match status" value="1"/>
</dbReference>
<evidence type="ECO:0000256" key="7">
    <source>
        <dbReference type="ARBA" id="ARBA00022824"/>
    </source>
</evidence>
<dbReference type="InterPro" id="IPR002403">
    <property type="entry name" value="Cyt_P450_E_grp-IV"/>
</dbReference>
<evidence type="ECO:0000256" key="14">
    <source>
        <dbReference type="PIRSR" id="PIRSR000047-1"/>
    </source>
</evidence>
<dbReference type="PANTHER" id="PTHR24304">
    <property type="entry name" value="CYTOCHROME P450 FAMILY 7"/>
    <property type="match status" value="1"/>
</dbReference>
<evidence type="ECO:0000256" key="11">
    <source>
        <dbReference type="ARBA" id="ARBA00023136"/>
    </source>
</evidence>
<dbReference type="GO" id="GO:0008395">
    <property type="term" value="F:steroid hydroxylase activity"/>
    <property type="evidence" value="ECO:0007669"/>
    <property type="project" value="TreeGrafter"/>
</dbReference>
<dbReference type="GO" id="GO:0005789">
    <property type="term" value="C:endoplasmic reticulum membrane"/>
    <property type="evidence" value="ECO:0007669"/>
    <property type="project" value="UniProtKB-SubCell"/>
</dbReference>
<evidence type="ECO:0000256" key="6">
    <source>
        <dbReference type="ARBA" id="ARBA00022723"/>
    </source>
</evidence>
<evidence type="ECO:0000256" key="2">
    <source>
        <dbReference type="ARBA" id="ARBA00004586"/>
    </source>
</evidence>
<dbReference type="GO" id="GO:0016705">
    <property type="term" value="F:oxidoreductase activity, acting on paired donors, with incorporation or reduction of molecular oxygen"/>
    <property type="evidence" value="ECO:0007669"/>
    <property type="project" value="InterPro"/>
</dbReference>
<dbReference type="Proteomes" id="UP000663829">
    <property type="component" value="Unassembled WGS sequence"/>
</dbReference>
<evidence type="ECO:0000256" key="3">
    <source>
        <dbReference type="ARBA" id="ARBA00004860"/>
    </source>
</evidence>
<evidence type="ECO:0000256" key="5">
    <source>
        <dbReference type="ARBA" id="ARBA00022617"/>
    </source>
</evidence>